<reference evidence="4" key="1">
    <citation type="journal article" date="2019" name="Int. J. Syst. Evol. Microbiol.">
        <title>The Global Catalogue of Microorganisms (GCM) 10K type strain sequencing project: providing services to taxonomists for standard genome sequencing and annotation.</title>
        <authorList>
            <consortium name="The Broad Institute Genomics Platform"/>
            <consortium name="The Broad Institute Genome Sequencing Center for Infectious Disease"/>
            <person name="Wu L."/>
            <person name="Ma J."/>
        </authorList>
    </citation>
    <scope>NUCLEOTIDE SEQUENCE [LARGE SCALE GENOMIC DNA]</scope>
    <source>
        <strain evidence="4">CCM 8927</strain>
    </source>
</reference>
<dbReference type="RefSeq" id="WP_137611370.1">
    <property type="nucleotide sequence ID" value="NZ_BJDF01000009.1"/>
</dbReference>
<dbReference type="PANTHER" id="PTHR43767">
    <property type="entry name" value="LONG-CHAIN-FATTY-ACID--COA LIGASE"/>
    <property type="match status" value="1"/>
</dbReference>
<proteinExistence type="predicted"/>
<dbReference type="InterPro" id="IPR050237">
    <property type="entry name" value="ATP-dep_AMP-bd_enzyme"/>
</dbReference>
<dbReference type="InterPro" id="IPR045851">
    <property type="entry name" value="AMP-bd_C_sf"/>
</dbReference>
<accession>A0ABW1RMP4</accession>
<dbReference type="Gene3D" id="3.30.300.30">
    <property type="match status" value="1"/>
</dbReference>
<evidence type="ECO:0000313" key="4">
    <source>
        <dbReference type="Proteomes" id="UP001596288"/>
    </source>
</evidence>
<dbReference type="PANTHER" id="PTHR43767:SF1">
    <property type="entry name" value="NONRIBOSOMAL PEPTIDE SYNTHASE PES1 (EUROFUNG)-RELATED"/>
    <property type="match status" value="1"/>
</dbReference>
<sequence length="485" mass="54644">MENWLVKRAKLNPDKIALILEHADFTFKELNSTVQLFAGKLFTSGIRQNDPVALFSDNCFNGYVAILALQQLGARTIFLDTELSASTLTNQLQDSNPKMILISDSANTKEIDHIEWKKALMSDILILKKSASYQPISEFTDTQVSAIFYTPSADRNDTGVMLTYGNYFYSAMGTALNLGINKQDSWVLTLPLFNVPGFIIIMRSLIYGIGVYLIDGFDIGHINKVLINERATIISLTPSLLRELLNTLPKGEHYNDKFRCVFMGTGLIDNWTLLRCNVLGIPVLQSYGMTETTSNISALNFDDAEIKAGSCGQPFFTTQIRITHINQDNIGNIELKSPTVAIGYLNKRELYQSRFTKDGFFKTGDVGYLDDDNFLYLKGRQADLIHSNDKIIYPEEVENIFHSINGIIDICIVGIPKKDGTEKPVAYITMQDNAFLTGADLQEFGQHNLDDYQVPTEYRQIDHFPKSTNGKILRNRLLNLDYKTI</sequence>
<dbReference type="InterPro" id="IPR000873">
    <property type="entry name" value="AMP-dep_synth/lig_dom"/>
</dbReference>
<dbReference type="InterPro" id="IPR025110">
    <property type="entry name" value="AMP-bd_C"/>
</dbReference>
<dbReference type="Pfam" id="PF00501">
    <property type="entry name" value="AMP-binding"/>
    <property type="match status" value="1"/>
</dbReference>
<dbReference type="SUPFAM" id="SSF56801">
    <property type="entry name" value="Acetyl-CoA synthetase-like"/>
    <property type="match status" value="1"/>
</dbReference>
<gene>
    <name evidence="3" type="ORF">ACFQAV_05465</name>
</gene>
<evidence type="ECO:0000313" key="3">
    <source>
        <dbReference type="EMBL" id="MFC6176277.1"/>
    </source>
</evidence>
<dbReference type="Gene3D" id="3.40.50.12780">
    <property type="entry name" value="N-terminal domain of ligase-like"/>
    <property type="match status" value="1"/>
</dbReference>
<organism evidence="3 4">
    <name type="scientific">Companilactobacillus huachuanensis</name>
    <dbReference type="NCBI Taxonomy" id="2559914"/>
    <lineage>
        <taxon>Bacteria</taxon>
        <taxon>Bacillati</taxon>
        <taxon>Bacillota</taxon>
        <taxon>Bacilli</taxon>
        <taxon>Lactobacillales</taxon>
        <taxon>Lactobacillaceae</taxon>
        <taxon>Companilactobacillus</taxon>
    </lineage>
</organism>
<comment type="caution">
    <text evidence="3">The sequence shown here is derived from an EMBL/GenBank/DDBJ whole genome shotgun (WGS) entry which is preliminary data.</text>
</comment>
<protein>
    <submittedName>
        <fullName evidence="3">AMP-binding protein</fullName>
    </submittedName>
</protein>
<dbReference type="InterPro" id="IPR042099">
    <property type="entry name" value="ANL_N_sf"/>
</dbReference>
<dbReference type="EMBL" id="JBHSSF010000012">
    <property type="protein sequence ID" value="MFC6176277.1"/>
    <property type="molecule type" value="Genomic_DNA"/>
</dbReference>
<name>A0ABW1RMP4_9LACO</name>
<evidence type="ECO:0000259" key="2">
    <source>
        <dbReference type="Pfam" id="PF13193"/>
    </source>
</evidence>
<dbReference type="Pfam" id="PF13193">
    <property type="entry name" value="AMP-binding_C"/>
    <property type="match status" value="1"/>
</dbReference>
<keyword evidence="4" id="KW-1185">Reference proteome</keyword>
<dbReference type="Proteomes" id="UP001596288">
    <property type="component" value="Unassembled WGS sequence"/>
</dbReference>
<feature type="domain" description="AMP-dependent synthetase/ligase" evidence="1">
    <location>
        <begin position="7"/>
        <end position="345"/>
    </location>
</feature>
<feature type="domain" description="AMP-binding enzyme C-terminal" evidence="2">
    <location>
        <begin position="396"/>
        <end position="471"/>
    </location>
</feature>
<evidence type="ECO:0000259" key="1">
    <source>
        <dbReference type="Pfam" id="PF00501"/>
    </source>
</evidence>